<dbReference type="PANTHER" id="PTHR43773:SF1">
    <property type="entry name" value="MAGNESIUM TRANSPORTER MGTE"/>
    <property type="match status" value="1"/>
</dbReference>
<comment type="subcellular location">
    <subcellularLocation>
        <location evidence="1">Membrane</location>
        <topology evidence="1">Multi-pass membrane protein</topology>
    </subcellularLocation>
</comment>
<dbReference type="NCBIfam" id="TIGR00400">
    <property type="entry name" value="mgtE"/>
    <property type="match status" value="1"/>
</dbReference>
<dbReference type="SMART" id="SM00116">
    <property type="entry name" value="CBS"/>
    <property type="match status" value="2"/>
</dbReference>
<dbReference type="SUPFAM" id="SSF54631">
    <property type="entry name" value="CBS-domain pair"/>
    <property type="match status" value="1"/>
</dbReference>
<dbReference type="InterPro" id="IPR006668">
    <property type="entry name" value="Mg_transptr_MgtE_intracell_dom"/>
</dbReference>
<dbReference type="Gene3D" id="1.25.60.10">
    <property type="entry name" value="MgtE N-terminal domain-like"/>
    <property type="match status" value="1"/>
</dbReference>
<keyword evidence="3" id="KW-0813">Transport</keyword>
<accession>A0A3B1CSP2</accession>
<feature type="transmembrane region" description="Helical" evidence="8">
    <location>
        <begin position="385"/>
        <end position="411"/>
    </location>
</feature>
<proteinExistence type="inferred from homology"/>
<dbReference type="Gene3D" id="3.10.580.10">
    <property type="entry name" value="CBS-domain"/>
    <property type="match status" value="1"/>
</dbReference>
<dbReference type="PANTHER" id="PTHR43773">
    <property type="entry name" value="MAGNESIUM TRANSPORTER MGTE"/>
    <property type="match status" value="1"/>
</dbReference>
<protein>
    <submittedName>
        <fullName evidence="10">Mg/Co/Ni transporter MgtE, CBS domain-containing</fullName>
    </submittedName>
</protein>
<dbReference type="InterPro" id="IPR046342">
    <property type="entry name" value="CBS_dom_sf"/>
</dbReference>
<dbReference type="AlphaFoldDB" id="A0A3B1CSP2"/>
<feature type="domain" description="CBS" evidence="9">
    <location>
        <begin position="200"/>
        <end position="257"/>
    </location>
</feature>
<dbReference type="InterPro" id="IPR000644">
    <property type="entry name" value="CBS_dom"/>
</dbReference>
<keyword evidence="7 8" id="KW-0472">Membrane</keyword>
<gene>
    <name evidence="10" type="ORF">MNBD_NITROSPINAE04-2696</name>
</gene>
<dbReference type="Pfam" id="PF03448">
    <property type="entry name" value="MgtE_N"/>
    <property type="match status" value="1"/>
</dbReference>
<dbReference type="PROSITE" id="PS51371">
    <property type="entry name" value="CBS"/>
    <property type="match status" value="2"/>
</dbReference>
<evidence type="ECO:0000256" key="3">
    <source>
        <dbReference type="ARBA" id="ARBA00022448"/>
    </source>
</evidence>
<keyword evidence="4 8" id="KW-0812">Transmembrane</keyword>
<evidence type="ECO:0000256" key="2">
    <source>
        <dbReference type="ARBA" id="ARBA00009749"/>
    </source>
</evidence>
<name>A0A3B1CSP2_9ZZZZ</name>
<dbReference type="GO" id="GO:0016020">
    <property type="term" value="C:membrane"/>
    <property type="evidence" value="ECO:0007669"/>
    <property type="project" value="UniProtKB-SubCell"/>
</dbReference>
<dbReference type="GO" id="GO:0015095">
    <property type="term" value="F:magnesium ion transmembrane transporter activity"/>
    <property type="evidence" value="ECO:0007669"/>
    <property type="project" value="InterPro"/>
</dbReference>
<dbReference type="Pfam" id="PF01769">
    <property type="entry name" value="MgtE"/>
    <property type="match status" value="1"/>
</dbReference>
<dbReference type="Gene3D" id="1.10.357.20">
    <property type="entry name" value="SLC41 divalent cation transporters, integral membrane domain"/>
    <property type="match status" value="1"/>
</dbReference>
<feature type="transmembrane region" description="Helical" evidence="8">
    <location>
        <begin position="311"/>
        <end position="329"/>
    </location>
</feature>
<evidence type="ECO:0000256" key="7">
    <source>
        <dbReference type="ARBA" id="ARBA00023136"/>
    </source>
</evidence>
<dbReference type="InterPro" id="IPR006667">
    <property type="entry name" value="SLC41_membr_dom"/>
</dbReference>
<keyword evidence="6 8" id="KW-1133">Transmembrane helix</keyword>
<dbReference type="SUPFAM" id="SSF161093">
    <property type="entry name" value="MgtE membrane domain-like"/>
    <property type="match status" value="1"/>
</dbReference>
<feature type="transmembrane region" description="Helical" evidence="8">
    <location>
        <begin position="423"/>
        <end position="449"/>
    </location>
</feature>
<dbReference type="InterPro" id="IPR036739">
    <property type="entry name" value="SLC41_membr_dom_sf"/>
</dbReference>
<evidence type="ECO:0000256" key="6">
    <source>
        <dbReference type="ARBA" id="ARBA00022989"/>
    </source>
</evidence>
<evidence type="ECO:0000256" key="8">
    <source>
        <dbReference type="SAM" id="Phobius"/>
    </source>
</evidence>
<evidence type="ECO:0000313" key="10">
    <source>
        <dbReference type="EMBL" id="VAX22075.1"/>
    </source>
</evidence>
<comment type="similarity">
    <text evidence="2">Belongs to the SLC41A transporter family.</text>
</comment>
<evidence type="ECO:0000259" key="9">
    <source>
        <dbReference type="PROSITE" id="PS51371"/>
    </source>
</evidence>
<feature type="domain" description="CBS" evidence="9">
    <location>
        <begin position="136"/>
        <end position="199"/>
    </location>
</feature>
<dbReference type="CDD" id="cd04606">
    <property type="entry name" value="CBS_pair_Mg_transporter"/>
    <property type="match status" value="1"/>
</dbReference>
<evidence type="ECO:0000256" key="5">
    <source>
        <dbReference type="ARBA" id="ARBA00022842"/>
    </source>
</evidence>
<evidence type="ECO:0000256" key="4">
    <source>
        <dbReference type="ARBA" id="ARBA00022692"/>
    </source>
</evidence>
<keyword evidence="5" id="KW-0460">Magnesium</keyword>
<evidence type="ECO:0000256" key="1">
    <source>
        <dbReference type="ARBA" id="ARBA00004141"/>
    </source>
</evidence>
<dbReference type="InterPro" id="IPR006669">
    <property type="entry name" value="MgtE_transporter"/>
</dbReference>
<feature type="transmembrane region" description="Helical" evidence="8">
    <location>
        <begin position="284"/>
        <end position="304"/>
    </location>
</feature>
<dbReference type="SUPFAM" id="SSF158791">
    <property type="entry name" value="MgtE N-terminal domain-like"/>
    <property type="match status" value="1"/>
</dbReference>
<feature type="transmembrane region" description="Helical" evidence="8">
    <location>
        <begin position="360"/>
        <end position="379"/>
    </location>
</feature>
<dbReference type="SMART" id="SM00924">
    <property type="entry name" value="MgtE_N"/>
    <property type="match status" value="1"/>
</dbReference>
<sequence>MLPEEKVRQIINDVLDKQKSVQYLDDNYHPADIAEAIDLADGEDIKLSVFRALGVDMGSEVLPLLGDEARELVLKHTEAEGLGDLIGEMDSDDAADILGDVTDEKAEDILDTVPDEVDQEVSMLLEYDEESAGGIMQIELVEAHETDTVADTTEKLRAKADDIKDVHNIFVVDENRKLKGVAPLRDLILNPAEKKLGEIIDSQPPIYATVDADQEKVARLFKRYDLVSLPVVDNQMVLKGRIVIDDIVDVMEEEADEDIMTMAGADDEALTQTHTIREMVQYRLPWLGASLIGGFITGALIWAFKMAIAEAIALIAFIPVVMGMSGNVGTQSSALVIRGMATGKIVFASLWDYIVKEFKIGLSLGIICGVIAGVGAQIWHGSFALGLVVGISIFASISFAALMGALIPFFFRWAKFDPAIAGGPIVLVVSDISGLLIFFLVATLLLGFLK</sequence>
<organism evidence="10">
    <name type="scientific">hydrothermal vent metagenome</name>
    <dbReference type="NCBI Taxonomy" id="652676"/>
    <lineage>
        <taxon>unclassified sequences</taxon>
        <taxon>metagenomes</taxon>
        <taxon>ecological metagenomes</taxon>
    </lineage>
</organism>
<dbReference type="InterPro" id="IPR038076">
    <property type="entry name" value="MgtE_N_sf"/>
</dbReference>
<dbReference type="EMBL" id="UOGA01000216">
    <property type="protein sequence ID" value="VAX22075.1"/>
    <property type="molecule type" value="Genomic_DNA"/>
</dbReference>
<reference evidence="10" key="1">
    <citation type="submission" date="2018-06" db="EMBL/GenBank/DDBJ databases">
        <authorList>
            <person name="Zhirakovskaya E."/>
        </authorList>
    </citation>
    <scope>NUCLEOTIDE SEQUENCE</scope>
</reference>
<dbReference type="Pfam" id="PF00571">
    <property type="entry name" value="CBS"/>
    <property type="match status" value="2"/>
</dbReference>